<dbReference type="Proteomes" id="UP000233720">
    <property type="component" value="Unassembled WGS sequence"/>
</dbReference>
<dbReference type="PROSITE" id="PS51898">
    <property type="entry name" value="TYR_RECOMBINASE"/>
    <property type="match status" value="1"/>
</dbReference>
<keyword evidence="2" id="KW-0229">DNA integration</keyword>
<sequence length="487" mass="53207">MDTLMRLPNYLVLSPTGVYHFRWKVPKRFQGPLGLKVVKRSLGTRDARVAHLQALVLASRYAVALQGGDMAKSVDELLRSAQKGQADFEVVAGPHGYTVKTDGSAQDNAAALETVRLLNAQGVACVGGAPLSASTRIALEMAVEKWSKTLTSGARKTPGQKLEAVKAFVAWKNSTRKRSPARVAMGDLSKTDCAEWVISLKQTPAARTGKPLTDSYIETKTRWLSLFFDWAMAAGYYPKGDNIARGHIKVSKKAKRLQSKKTGWQPFEVAQLKMIFAFPALKAMRRQSSRWVAMIALYTGARSNEIAQLELADFKVVDGVKCIHITTEGADKSLKTEASERTIPIHPDLLALGLWKLVERLQDDGESKLFPNLTFDAKNGPANGPQKAFSHLLSDTLKISARGDGRIGLHSFRKTVIQRMQDGLVGKEFRVAYVGHEGGRDLDDDHSAVYGKKVSPTVLAAQCFPALDWANLGVVKVAALTPLFAPA</sequence>
<gene>
    <name evidence="6" type="ORF">XpruCFBP8353_12950</name>
    <name evidence="7" type="ORF">XpruCFBP8354_12955</name>
</gene>
<comment type="caution">
    <text evidence="6">The sequence shown here is derived from an EMBL/GenBank/DDBJ whole genome shotgun (WGS) entry which is preliminary data.</text>
</comment>
<name>A0A2N3RJY7_9XANT</name>
<dbReference type="SUPFAM" id="SSF56349">
    <property type="entry name" value="DNA breaking-rejoining enzymes"/>
    <property type="match status" value="1"/>
</dbReference>
<dbReference type="GO" id="GO:0003677">
    <property type="term" value="F:DNA binding"/>
    <property type="evidence" value="ECO:0007669"/>
    <property type="project" value="UniProtKB-KW"/>
</dbReference>
<evidence type="ECO:0000259" key="5">
    <source>
        <dbReference type="PROSITE" id="PS51898"/>
    </source>
</evidence>
<dbReference type="CDD" id="cd01184">
    <property type="entry name" value="INT_C_like_1"/>
    <property type="match status" value="1"/>
</dbReference>
<dbReference type="PANTHER" id="PTHR30349:SF41">
    <property type="entry name" value="INTEGRASE_RECOMBINASE PROTEIN MJ0367-RELATED"/>
    <property type="match status" value="1"/>
</dbReference>
<comment type="similarity">
    <text evidence="1">Belongs to the 'phage' integrase family.</text>
</comment>
<evidence type="ECO:0000313" key="6">
    <source>
        <dbReference type="EMBL" id="PKV12783.1"/>
    </source>
</evidence>
<dbReference type="EMBL" id="PHKV01000003">
    <property type="protein sequence ID" value="PKV12783.1"/>
    <property type="molecule type" value="Genomic_DNA"/>
</dbReference>
<dbReference type="PANTHER" id="PTHR30349">
    <property type="entry name" value="PHAGE INTEGRASE-RELATED"/>
    <property type="match status" value="1"/>
</dbReference>
<evidence type="ECO:0000313" key="9">
    <source>
        <dbReference type="Proteomes" id="UP000233748"/>
    </source>
</evidence>
<dbReference type="Gene3D" id="1.10.443.10">
    <property type="entry name" value="Intergrase catalytic core"/>
    <property type="match status" value="1"/>
</dbReference>
<dbReference type="EMBL" id="PHKW01000003">
    <property type="protein sequence ID" value="PKV17065.1"/>
    <property type="molecule type" value="Genomic_DNA"/>
</dbReference>
<accession>A0A2N3RJY7</accession>
<evidence type="ECO:0000256" key="2">
    <source>
        <dbReference type="ARBA" id="ARBA00022908"/>
    </source>
</evidence>
<evidence type="ECO:0000313" key="8">
    <source>
        <dbReference type="Proteomes" id="UP000233720"/>
    </source>
</evidence>
<dbReference type="InterPro" id="IPR002104">
    <property type="entry name" value="Integrase_catalytic"/>
</dbReference>
<evidence type="ECO:0000256" key="4">
    <source>
        <dbReference type="ARBA" id="ARBA00023172"/>
    </source>
</evidence>
<keyword evidence="4" id="KW-0233">DNA recombination</keyword>
<organism evidence="6 8">
    <name type="scientific">Xanthomonas prunicola</name>
    <dbReference type="NCBI Taxonomy" id="2053930"/>
    <lineage>
        <taxon>Bacteria</taxon>
        <taxon>Pseudomonadati</taxon>
        <taxon>Pseudomonadota</taxon>
        <taxon>Gammaproteobacteria</taxon>
        <taxon>Lysobacterales</taxon>
        <taxon>Lysobacteraceae</taxon>
        <taxon>Xanthomonas</taxon>
    </lineage>
</organism>
<protein>
    <recommendedName>
        <fullName evidence="5">Tyr recombinase domain-containing protein</fullName>
    </recommendedName>
</protein>
<keyword evidence="9" id="KW-1185">Reference proteome</keyword>
<dbReference type="GO" id="GO:0006310">
    <property type="term" value="P:DNA recombination"/>
    <property type="evidence" value="ECO:0007669"/>
    <property type="project" value="UniProtKB-KW"/>
</dbReference>
<dbReference type="GO" id="GO:0015074">
    <property type="term" value="P:DNA integration"/>
    <property type="evidence" value="ECO:0007669"/>
    <property type="project" value="UniProtKB-KW"/>
</dbReference>
<dbReference type="Proteomes" id="UP000233748">
    <property type="component" value="Unassembled WGS sequence"/>
</dbReference>
<evidence type="ECO:0000256" key="3">
    <source>
        <dbReference type="ARBA" id="ARBA00023125"/>
    </source>
</evidence>
<dbReference type="AlphaFoldDB" id="A0A2N3RJY7"/>
<reference evidence="8 9" key="1">
    <citation type="submission" date="2017-11" db="EMBL/GenBank/DDBJ databases">
        <title>Xanthomonas prunicola sp. nov., a novel pathogen that affects nectarine (Prunus persica var. nectarine) trees.</title>
        <authorList>
            <person name="Lopez M."/>
            <person name="Lopez-Soriano P."/>
            <person name="Garita-Cambronero J."/>
            <person name="Beltran C."/>
            <person name="Taghouti G."/>
            <person name="Portier P."/>
            <person name="Cubero J."/>
            <person name="Fischer-Le Saux M."/>
            <person name="Marco-Noales E."/>
        </authorList>
    </citation>
    <scope>NUCLEOTIDE SEQUENCE [LARGE SCALE GENOMIC DNA]</scope>
    <source>
        <strain evidence="6 8">CFBP8353</strain>
        <strain evidence="7 9">CFBP8354</strain>
    </source>
</reference>
<feature type="domain" description="Tyr recombinase" evidence="5">
    <location>
        <begin position="262"/>
        <end position="464"/>
    </location>
</feature>
<dbReference type="InterPro" id="IPR013762">
    <property type="entry name" value="Integrase-like_cat_sf"/>
</dbReference>
<dbReference type="InterPro" id="IPR050090">
    <property type="entry name" value="Tyrosine_recombinase_XerCD"/>
</dbReference>
<dbReference type="InterPro" id="IPR046668">
    <property type="entry name" value="DUF6538"/>
</dbReference>
<dbReference type="Pfam" id="PF20172">
    <property type="entry name" value="DUF6538"/>
    <property type="match status" value="1"/>
</dbReference>
<proteinExistence type="inferred from homology"/>
<evidence type="ECO:0000256" key="1">
    <source>
        <dbReference type="ARBA" id="ARBA00008857"/>
    </source>
</evidence>
<evidence type="ECO:0000313" key="7">
    <source>
        <dbReference type="EMBL" id="PKV17065.1"/>
    </source>
</evidence>
<keyword evidence="3" id="KW-0238">DNA-binding</keyword>
<dbReference type="InterPro" id="IPR011010">
    <property type="entry name" value="DNA_brk_join_enz"/>
</dbReference>